<sequence length="158" mass="16376">MDCGCGAGLEFPTRGDETGSVHRGKPAAGDPSVRYRAGPSNGDRPMVYVSAACIVAYGWVMDYRTAPVAPMAMLFFTGHCTTGAFTTLSTLVADVHCQGPATAVAANNLARCLLAAGVAAVASPVIDRIGLGWTATGVAGIWFCGSRFVGGYQWRVRA</sequence>
<dbReference type="EMBL" id="QUQM01000004">
    <property type="protein sequence ID" value="KAA8647164.1"/>
    <property type="molecule type" value="Genomic_DNA"/>
</dbReference>
<evidence type="ECO:0000313" key="8">
    <source>
        <dbReference type="Proteomes" id="UP000324241"/>
    </source>
</evidence>
<dbReference type="Proteomes" id="UP000324241">
    <property type="component" value="Unassembled WGS sequence"/>
</dbReference>
<dbReference type="GO" id="GO:0022857">
    <property type="term" value="F:transmembrane transporter activity"/>
    <property type="evidence" value="ECO:0007669"/>
    <property type="project" value="TreeGrafter"/>
</dbReference>
<evidence type="ECO:0000256" key="1">
    <source>
        <dbReference type="ARBA" id="ARBA00004141"/>
    </source>
</evidence>
<dbReference type="GeneID" id="54328554"/>
<dbReference type="InterPro" id="IPR036259">
    <property type="entry name" value="MFS_trans_sf"/>
</dbReference>
<proteinExistence type="predicted"/>
<organism evidence="7 8">
    <name type="scientific">Aspergillus tanneri</name>
    <dbReference type="NCBI Taxonomy" id="1220188"/>
    <lineage>
        <taxon>Eukaryota</taxon>
        <taxon>Fungi</taxon>
        <taxon>Dikarya</taxon>
        <taxon>Ascomycota</taxon>
        <taxon>Pezizomycotina</taxon>
        <taxon>Eurotiomycetes</taxon>
        <taxon>Eurotiomycetidae</taxon>
        <taxon>Eurotiales</taxon>
        <taxon>Aspergillaceae</taxon>
        <taxon>Aspergillus</taxon>
        <taxon>Aspergillus subgen. Circumdati</taxon>
    </lineage>
</organism>
<keyword evidence="4" id="KW-1133">Transmembrane helix</keyword>
<dbReference type="VEuPathDB" id="FungiDB:EYZ11_003871"/>
<evidence type="ECO:0000313" key="7">
    <source>
        <dbReference type="EMBL" id="KAA8647164.1"/>
    </source>
</evidence>
<accession>A0A5M9MP05</accession>
<evidence type="ECO:0000256" key="2">
    <source>
        <dbReference type="ARBA" id="ARBA00022448"/>
    </source>
</evidence>
<name>A0A5M9MP05_9EURO</name>
<dbReference type="PANTHER" id="PTHR23502">
    <property type="entry name" value="MAJOR FACILITATOR SUPERFAMILY"/>
    <property type="match status" value="1"/>
</dbReference>
<gene>
    <name evidence="7" type="ORF">ATNIH1004_005852</name>
</gene>
<evidence type="ECO:0000256" key="6">
    <source>
        <dbReference type="SAM" id="MobiDB-lite"/>
    </source>
</evidence>
<dbReference type="SUPFAM" id="SSF103473">
    <property type="entry name" value="MFS general substrate transporter"/>
    <property type="match status" value="1"/>
</dbReference>
<keyword evidence="3" id="KW-0812">Transmembrane</keyword>
<keyword evidence="5" id="KW-0472">Membrane</keyword>
<comment type="caution">
    <text evidence="7">The sequence shown here is derived from an EMBL/GenBank/DDBJ whole genome shotgun (WGS) entry which is preliminary data.</text>
</comment>
<dbReference type="OrthoDB" id="440553at2759"/>
<feature type="region of interest" description="Disordered" evidence="6">
    <location>
        <begin position="15"/>
        <end position="36"/>
    </location>
</feature>
<keyword evidence="2" id="KW-0813">Transport</keyword>
<dbReference type="RefSeq" id="XP_033426525.1">
    <property type="nucleotide sequence ID" value="XM_033570493.1"/>
</dbReference>
<evidence type="ECO:0008006" key="9">
    <source>
        <dbReference type="Google" id="ProtNLM"/>
    </source>
</evidence>
<evidence type="ECO:0000256" key="5">
    <source>
        <dbReference type="ARBA" id="ARBA00023136"/>
    </source>
</evidence>
<dbReference type="AlphaFoldDB" id="A0A5M9MP05"/>
<evidence type="ECO:0000256" key="4">
    <source>
        <dbReference type="ARBA" id="ARBA00022989"/>
    </source>
</evidence>
<protein>
    <recommendedName>
        <fullName evidence="9">Major facilitator superfamily (MFS) profile domain-containing protein</fullName>
    </recommendedName>
</protein>
<dbReference type="PANTHER" id="PTHR23502:SF51">
    <property type="entry name" value="QUINIDINE RESISTANCE PROTEIN 1-RELATED"/>
    <property type="match status" value="1"/>
</dbReference>
<reference evidence="7 8" key="1">
    <citation type="submission" date="2019-08" db="EMBL/GenBank/DDBJ databases">
        <title>The genome sequence of a newly discovered highly antifungal drug resistant Aspergillus species, Aspergillus tanneri NIH 1004.</title>
        <authorList>
            <person name="Mounaud S."/>
            <person name="Singh I."/>
            <person name="Joardar V."/>
            <person name="Pakala S."/>
            <person name="Pakala S."/>
            <person name="Venepally P."/>
            <person name="Chung J.K."/>
            <person name="Losada L."/>
            <person name="Nierman W.C."/>
        </authorList>
    </citation>
    <scope>NUCLEOTIDE SEQUENCE [LARGE SCALE GENOMIC DNA]</scope>
    <source>
        <strain evidence="7 8">NIH1004</strain>
    </source>
</reference>
<evidence type="ECO:0000256" key="3">
    <source>
        <dbReference type="ARBA" id="ARBA00022692"/>
    </source>
</evidence>
<comment type="subcellular location">
    <subcellularLocation>
        <location evidence="1">Membrane</location>
        <topology evidence="1">Multi-pass membrane protein</topology>
    </subcellularLocation>
</comment>
<dbReference type="GO" id="GO:0005886">
    <property type="term" value="C:plasma membrane"/>
    <property type="evidence" value="ECO:0007669"/>
    <property type="project" value="TreeGrafter"/>
</dbReference>